<protein>
    <submittedName>
        <fullName evidence="2">HupE / UreJ protein</fullName>
    </submittedName>
</protein>
<feature type="transmembrane region" description="Helical" evidence="1">
    <location>
        <begin position="41"/>
        <end position="57"/>
    </location>
</feature>
<keyword evidence="1" id="KW-0812">Transmembrane</keyword>
<keyword evidence="1" id="KW-0472">Membrane</keyword>
<dbReference type="Proteomes" id="UP000190460">
    <property type="component" value="Unassembled WGS sequence"/>
</dbReference>
<evidence type="ECO:0000313" key="3">
    <source>
        <dbReference type="Proteomes" id="UP000190460"/>
    </source>
</evidence>
<sequence length="181" mass="19274">MISFFWQGCLHPLSVPGHLLVLLALGLLLGQQDKFSLRSSLGLFVLSLVLALVLTPLLPPLQYNEFILLLLAFILSLLVIIKLPLPLGLVLCLSVSTALLLGLDSRAPRLPGLAVSKLYLHALGTSLSASLILTLLASLSFYLNKLLAGIAVRVIGAWIAASSLMVLALLIQHSLPLLTAS</sequence>
<reference evidence="2 3" key="1">
    <citation type="submission" date="2017-02" db="EMBL/GenBank/DDBJ databases">
        <authorList>
            <person name="Peterson S.W."/>
        </authorList>
    </citation>
    <scope>NUCLEOTIDE SEQUENCE [LARGE SCALE GENOMIC DNA]</scope>
    <source>
        <strain evidence="2 3">ATCC 49788</strain>
    </source>
</reference>
<feature type="transmembrane region" description="Helical" evidence="1">
    <location>
        <begin position="118"/>
        <end position="143"/>
    </location>
</feature>
<dbReference type="Pfam" id="PF04955">
    <property type="entry name" value="HupE_UreJ"/>
    <property type="match status" value="1"/>
</dbReference>
<dbReference type="AlphaFoldDB" id="A0A1T4WLS5"/>
<evidence type="ECO:0000313" key="2">
    <source>
        <dbReference type="EMBL" id="SKA78306.1"/>
    </source>
</evidence>
<organism evidence="2 3">
    <name type="scientific">Thiothrix eikelboomii</name>
    <dbReference type="NCBI Taxonomy" id="92487"/>
    <lineage>
        <taxon>Bacteria</taxon>
        <taxon>Pseudomonadati</taxon>
        <taxon>Pseudomonadota</taxon>
        <taxon>Gammaproteobacteria</taxon>
        <taxon>Thiotrichales</taxon>
        <taxon>Thiotrichaceae</taxon>
        <taxon>Thiothrix</taxon>
    </lineage>
</organism>
<dbReference type="InterPro" id="IPR007038">
    <property type="entry name" value="HupE_UreJ"/>
</dbReference>
<evidence type="ECO:0000256" key="1">
    <source>
        <dbReference type="SAM" id="Phobius"/>
    </source>
</evidence>
<keyword evidence="3" id="KW-1185">Reference proteome</keyword>
<feature type="transmembrane region" description="Helical" evidence="1">
    <location>
        <begin position="12"/>
        <end position="29"/>
    </location>
</feature>
<keyword evidence="1" id="KW-1133">Transmembrane helix</keyword>
<dbReference type="RefSeq" id="WP_159448603.1">
    <property type="nucleotide sequence ID" value="NZ_FUYB01000007.1"/>
</dbReference>
<feature type="transmembrane region" description="Helical" evidence="1">
    <location>
        <begin position="150"/>
        <end position="171"/>
    </location>
</feature>
<dbReference type="EMBL" id="FUYB01000007">
    <property type="protein sequence ID" value="SKA78306.1"/>
    <property type="molecule type" value="Genomic_DNA"/>
</dbReference>
<gene>
    <name evidence="2" type="ORF">SAMN02745130_01854</name>
</gene>
<proteinExistence type="predicted"/>
<accession>A0A1T4WLS5</accession>
<name>A0A1T4WLS5_9GAMM</name>
<feature type="transmembrane region" description="Helical" evidence="1">
    <location>
        <begin position="63"/>
        <end position="80"/>
    </location>
</feature>
<dbReference type="STRING" id="92487.SAMN02745130_01854"/>